<evidence type="ECO:0000256" key="2">
    <source>
        <dbReference type="PIRSR" id="PIRSR639126-1"/>
    </source>
</evidence>
<proteinExistence type="inferred from homology"/>
<evidence type="ECO:0000259" key="4">
    <source>
        <dbReference type="Pfam" id="PF06094"/>
    </source>
</evidence>
<dbReference type="CTD" id="6096721"/>
<gene>
    <name evidence="5 8" type="primary">Bm4021</name>
    <name evidence="6" type="ORF">BM_BM4021</name>
    <name evidence="5" type="ORF">BM_Bm4021</name>
</gene>
<dbReference type="EMBL" id="LN856822">
    <property type="protein sequence ID" value="CDP92529.1"/>
    <property type="molecule type" value="Genomic_DNA"/>
</dbReference>
<reference evidence="8" key="4">
    <citation type="submission" date="2020-12" db="UniProtKB">
        <authorList>
            <consortium name="WormBaseParasite"/>
        </authorList>
    </citation>
    <scope>IDENTIFICATION</scope>
</reference>
<dbReference type="PANTHER" id="PTHR12510:SF4">
    <property type="entry name" value="GAMMA-GLUTAMYLAMINECYCLOTRANSFERASE"/>
    <property type="match status" value="1"/>
</dbReference>
<organism evidence="5">
    <name type="scientific">Brugia malayi</name>
    <name type="common">Filarial nematode worm</name>
    <dbReference type="NCBI Taxonomy" id="6279"/>
    <lineage>
        <taxon>Eukaryota</taxon>
        <taxon>Metazoa</taxon>
        <taxon>Ecdysozoa</taxon>
        <taxon>Nematoda</taxon>
        <taxon>Chromadorea</taxon>
        <taxon>Rhabditida</taxon>
        <taxon>Spirurina</taxon>
        <taxon>Spiruromorpha</taxon>
        <taxon>Filarioidea</taxon>
        <taxon>Onchocercidae</taxon>
        <taxon>Brugia</taxon>
    </lineage>
</organism>
<dbReference type="InterPro" id="IPR013024">
    <property type="entry name" value="GGCT-like"/>
</dbReference>
<evidence type="ECO:0000256" key="1">
    <source>
        <dbReference type="ARBA" id="ARBA00008861"/>
    </source>
</evidence>
<evidence type="ECO:0000256" key="3">
    <source>
        <dbReference type="RuleBase" id="RU367036"/>
    </source>
</evidence>
<dbReference type="InterPro" id="IPR039126">
    <property type="entry name" value="GGACT"/>
</dbReference>
<dbReference type="Gene3D" id="3.10.490.10">
    <property type="entry name" value="Gamma-glutamyl cyclotransferase-like"/>
    <property type="match status" value="2"/>
</dbReference>
<accession>A0A1P6C0M4</accession>
<dbReference type="EMBL" id="CAAKNF010000192">
    <property type="protein sequence ID" value="VIO90149.1"/>
    <property type="molecule type" value="Genomic_DNA"/>
</dbReference>
<dbReference type="FunCoup" id="A0A1P6C0M4">
    <property type="interactions" value="214"/>
</dbReference>
<feature type="domain" description="Gamma-glutamylcyclotransferase AIG2-like" evidence="4">
    <location>
        <begin position="7"/>
        <end position="99"/>
    </location>
</feature>
<dbReference type="Pfam" id="PF06094">
    <property type="entry name" value="GGACT"/>
    <property type="match status" value="1"/>
</dbReference>
<evidence type="ECO:0000313" key="8">
    <source>
        <dbReference type="WBParaSite" id="Bm4021a.1"/>
    </source>
</evidence>
<dbReference type="GO" id="GO:0061929">
    <property type="term" value="F:gamma-glutamylaminecyclotransferase activity"/>
    <property type="evidence" value="ECO:0007669"/>
    <property type="project" value="InterPro"/>
</dbReference>
<comment type="similarity">
    <text evidence="1 3">Belongs to the gamma-glutamylcyclotransferase family.</text>
</comment>
<dbReference type="STRING" id="6279.A0A1P6C0M4"/>
<dbReference type="Proteomes" id="UP000006672">
    <property type="component" value="Unassembled WGS sequence"/>
</dbReference>
<dbReference type="OrthoDB" id="113620at2759"/>
<accession>A0A4E9F4H8</accession>
<name>A0A1P6C0M4_BRUMA</name>
<reference evidence="5" key="2">
    <citation type="submission" date="2012-12" db="EMBL/GenBank/DDBJ databases">
        <authorList>
            <consortium name="WormBase Consortium"/>
            <person name="Ghedin E."/>
            <person name="Paulini M."/>
        </authorList>
    </citation>
    <scope>NUCLEOTIDE SEQUENCE</scope>
    <source>
        <strain evidence="5">FR3</strain>
    </source>
</reference>
<keyword evidence="7" id="KW-1185">Reference proteome</keyword>
<dbReference type="AlphaFoldDB" id="A0A1P6C0M4"/>
<dbReference type="CDD" id="cd06661">
    <property type="entry name" value="GGCT_like"/>
    <property type="match status" value="1"/>
</dbReference>
<reference evidence="6" key="3">
    <citation type="submission" date="2019-04" db="EMBL/GenBank/DDBJ databases">
        <authorList>
            <person name="Howe K."/>
            <person name="Paulini M."/>
            <person name="Williams G."/>
        </authorList>
    </citation>
    <scope>NUCLEOTIDE SEQUENCE [LARGE SCALE GENOMIC DNA]</scope>
    <source>
        <strain evidence="6">FR3</strain>
    </source>
</reference>
<evidence type="ECO:0000313" key="5">
    <source>
        <dbReference type="EMBL" id="CDP92529.1"/>
    </source>
</evidence>
<dbReference type="OMA" id="ISAWIYL"/>
<protein>
    <recommendedName>
        <fullName evidence="3">Gamma-glutamylcyclotransferase family protein</fullName>
    </recommendedName>
</protein>
<dbReference type="SUPFAM" id="SSF110857">
    <property type="entry name" value="Gamma-glutamyl cyclotransferase-like"/>
    <property type="match status" value="2"/>
</dbReference>
<dbReference type="PANTHER" id="PTHR12510">
    <property type="entry name" value="TROPONIN C-AKIN-1 PROTEIN"/>
    <property type="match status" value="1"/>
</dbReference>
<dbReference type="WBParaSite" id="Bm4021a.1">
    <property type="protein sequence ID" value="Bm4021a.1"/>
    <property type="gene ID" value="WBGene00224282"/>
</dbReference>
<dbReference type="RefSeq" id="XP_042932085.1">
    <property type="nucleotide sequence ID" value="XM_043076151.1"/>
</dbReference>
<reference evidence="5 7" key="1">
    <citation type="journal article" date="2007" name="Science">
        <title>Draft genome of the filarial nematode parasite Brugia malayi.</title>
        <authorList>
            <person name="Ghedin E."/>
            <person name="Wang S."/>
            <person name="Spiro D."/>
            <person name="Caler E."/>
            <person name="Zhao Q."/>
            <person name="Crabtree J."/>
            <person name="Allen J.E."/>
            <person name="Delcher A.L."/>
            <person name="Guiliano D.B."/>
            <person name="Miranda-Saavedra D."/>
            <person name="Angiuoli S.V."/>
            <person name="Creasy T."/>
            <person name="Amedeo P."/>
            <person name="Haas B."/>
            <person name="El-Sayed N.M."/>
            <person name="Wortman J.R."/>
            <person name="Feldblyum T."/>
            <person name="Tallon L."/>
            <person name="Schatz M."/>
            <person name="Shumway M."/>
            <person name="Koo H."/>
            <person name="Salzberg S.L."/>
            <person name="Schobel S."/>
            <person name="Pertea M."/>
            <person name="Pop M."/>
            <person name="White O."/>
            <person name="Barton G.J."/>
            <person name="Carlow C.K."/>
            <person name="Crawford M.J."/>
            <person name="Daub J."/>
            <person name="Dimmic M.W."/>
            <person name="Estes C.F."/>
            <person name="Foster J.M."/>
            <person name="Ganatra M."/>
            <person name="Gregory W.F."/>
            <person name="Johnson N.M."/>
            <person name="Jin J."/>
            <person name="Komuniecki R."/>
            <person name="Korf I."/>
            <person name="Kumar S."/>
            <person name="Laney S."/>
            <person name="Li B.W."/>
            <person name="Li W."/>
            <person name="Lindblom T.H."/>
            <person name="Lustigman S."/>
            <person name="Ma D."/>
            <person name="Maina C.V."/>
            <person name="Martin D.M."/>
            <person name="McCarter J.P."/>
            <person name="McReynolds L."/>
            <person name="Mitreva M."/>
            <person name="Nutman T.B."/>
            <person name="Parkinson J."/>
            <person name="Peregrin-Alvarez J.M."/>
            <person name="Poole C."/>
            <person name="Ren Q."/>
            <person name="Saunders L."/>
            <person name="Sluder A.E."/>
            <person name="Smith K."/>
            <person name="Stanke M."/>
            <person name="Unnasch T.R."/>
            <person name="Ware J."/>
            <person name="Wei A.D."/>
            <person name="Weil G."/>
            <person name="Williams D.J."/>
            <person name="Zhang Y."/>
            <person name="Williams S.A."/>
            <person name="Fraser-Liggett C."/>
            <person name="Slatko B."/>
            <person name="Blaxter M.L."/>
            <person name="Scott A.L."/>
        </authorList>
    </citation>
    <scope>NUCLEOTIDE SEQUENCE</scope>
    <source>
        <strain evidence="5 7">FR3</strain>
    </source>
</reference>
<sequence>MARRVLVFVYGTLKRGEPNASIMADLVTGMQRFIGTGKTVNAYPLIIASEYNIPFCLDKPGIGNRISGELYEVDEQKLEVLDEFEGHPTFYRRQPQQFQLYEADEQKLEVLDEFEGHPTFYRRQPQQVEMDHNGTTVTAWIYMLPKWTPNLLQSSSNYLETYNSNGPHNRPYIQGENCQCLDDL</sequence>
<evidence type="ECO:0000313" key="7">
    <source>
        <dbReference type="Proteomes" id="UP000006672"/>
    </source>
</evidence>
<dbReference type="KEGG" id="bmy:BM_BM4021"/>
<evidence type="ECO:0000313" key="6">
    <source>
        <dbReference type="EMBL" id="VIO90149.1"/>
    </source>
</evidence>
<dbReference type="InterPro" id="IPR036568">
    <property type="entry name" value="GGCT-like_sf"/>
</dbReference>
<feature type="active site" description="Proton acceptor" evidence="2">
    <location>
        <position position="85"/>
    </location>
</feature>
<dbReference type="InterPro" id="IPR009288">
    <property type="entry name" value="AIG2-like_dom"/>
</dbReference>
<dbReference type="GeneID" id="6096721"/>
<dbReference type="GO" id="GO:0005829">
    <property type="term" value="C:cytosol"/>
    <property type="evidence" value="ECO:0007669"/>
    <property type="project" value="TreeGrafter"/>
</dbReference>